<feature type="domain" description="NERD" evidence="2">
    <location>
        <begin position="33"/>
        <end position="150"/>
    </location>
</feature>
<dbReference type="AlphaFoldDB" id="F9UAD6"/>
<dbReference type="STRING" id="768671.ThimaDRAFT_1888"/>
<dbReference type="GO" id="GO:0003916">
    <property type="term" value="F:DNA topoisomerase activity"/>
    <property type="evidence" value="ECO:0007669"/>
    <property type="project" value="InterPro"/>
</dbReference>
<accession>F9UAD6</accession>
<name>F9UAD6_9GAMM</name>
<dbReference type="GO" id="GO:0005694">
    <property type="term" value="C:chromosome"/>
    <property type="evidence" value="ECO:0007669"/>
    <property type="project" value="InterPro"/>
</dbReference>
<keyword evidence="1" id="KW-0812">Transmembrane</keyword>
<organism evidence="3 4">
    <name type="scientific">Thiocapsa marina 5811</name>
    <dbReference type="NCBI Taxonomy" id="768671"/>
    <lineage>
        <taxon>Bacteria</taxon>
        <taxon>Pseudomonadati</taxon>
        <taxon>Pseudomonadota</taxon>
        <taxon>Gammaproteobacteria</taxon>
        <taxon>Chromatiales</taxon>
        <taxon>Chromatiaceae</taxon>
        <taxon>Thiocapsa</taxon>
    </lineage>
</organism>
<feature type="transmembrane region" description="Helical" evidence="1">
    <location>
        <begin position="6"/>
        <end position="27"/>
    </location>
</feature>
<dbReference type="Pfam" id="PF08378">
    <property type="entry name" value="NERD"/>
    <property type="match status" value="1"/>
</dbReference>
<evidence type="ECO:0000313" key="4">
    <source>
        <dbReference type="Proteomes" id="UP000005459"/>
    </source>
</evidence>
<gene>
    <name evidence="3" type="ORF">ThimaDRAFT_1888</name>
</gene>
<dbReference type="GO" id="GO:0003677">
    <property type="term" value="F:DNA binding"/>
    <property type="evidence" value="ECO:0007669"/>
    <property type="project" value="InterPro"/>
</dbReference>
<dbReference type="OrthoDB" id="5782056at2"/>
<dbReference type="GO" id="GO:0006265">
    <property type="term" value="P:DNA topological change"/>
    <property type="evidence" value="ECO:0007669"/>
    <property type="project" value="InterPro"/>
</dbReference>
<dbReference type="PATRIC" id="fig|768671.3.peg.2007"/>
<dbReference type="Gene3D" id="3.30.65.10">
    <property type="entry name" value="Bacterial Topoisomerase I, domain 1"/>
    <property type="match status" value="1"/>
</dbReference>
<evidence type="ECO:0000256" key="1">
    <source>
        <dbReference type="SAM" id="Phobius"/>
    </source>
</evidence>
<keyword evidence="1" id="KW-1133">Transmembrane helix</keyword>
<sequence>MDPTLVLAPLVNALWWLIPLALLGALLKSSRVKGIVGEHLVRWALRLRLDRATYRAVHDLTLPTPDGATQIDHVVVSRYGIFVIETKNMKGWIFGGERQAQWTQKIYRHTIRFQNPLLQNYKHVKALQALLDVPPETIHSVVTFVGDSRFKTPIPENVTQGTRFIRFIRSFREPVFSDAAVEAVLQRIAGGRLKPGSANHRAHVRRLETRADPLAERRCPKCGSPLILRTVKTGPRAGDRFWGCSRYPKCRVMQPLG</sequence>
<keyword evidence="1" id="KW-0472">Membrane</keyword>
<proteinExistence type="predicted"/>
<evidence type="ECO:0000259" key="2">
    <source>
        <dbReference type="PROSITE" id="PS50965"/>
    </source>
</evidence>
<dbReference type="SUPFAM" id="SSF57783">
    <property type="entry name" value="Zinc beta-ribbon"/>
    <property type="match status" value="1"/>
</dbReference>
<reference evidence="3 4" key="1">
    <citation type="submission" date="2011-06" db="EMBL/GenBank/DDBJ databases">
        <title>The draft genome of Thiocapsa marina 5811.</title>
        <authorList>
            <consortium name="US DOE Joint Genome Institute (JGI-PGF)"/>
            <person name="Lucas S."/>
            <person name="Han J."/>
            <person name="Cheng J.-F."/>
            <person name="Goodwin L."/>
            <person name="Pitluck S."/>
            <person name="Peters L."/>
            <person name="Land M.L."/>
            <person name="Hauser L."/>
            <person name="Vogl K."/>
            <person name="Liu Z."/>
            <person name="Imhoff J."/>
            <person name="Thiel V."/>
            <person name="Frigaard N.-U."/>
            <person name="Bryant D."/>
            <person name="Woyke T.J."/>
        </authorList>
    </citation>
    <scope>NUCLEOTIDE SEQUENCE [LARGE SCALE GENOMIC DNA]</scope>
    <source>
        <strain evidence="3 4">5811</strain>
    </source>
</reference>
<dbReference type="eggNOG" id="COG0551">
    <property type="taxonomic scope" value="Bacteria"/>
</dbReference>
<dbReference type="InterPro" id="IPR011528">
    <property type="entry name" value="NERD"/>
</dbReference>
<dbReference type="EMBL" id="AFWV01000005">
    <property type="protein sequence ID" value="EGV19084.1"/>
    <property type="molecule type" value="Genomic_DNA"/>
</dbReference>
<dbReference type="RefSeq" id="WP_007192764.1">
    <property type="nucleotide sequence ID" value="NZ_AFWV01000005.1"/>
</dbReference>
<dbReference type="Pfam" id="PF01396">
    <property type="entry name" value="Zn_ribbon_Top1"/>
    <property type="match status" value="1"/>
</dbReference>
<dbReference type="PROSITE" id="PS50965">
    <property type="entry name" value="NERD"/>
    <property type="match status" value="1"/>
</dbReference>
<evidence type="ECO:0000313" key="3">
    <source>
        <dbReference type="EMBL" id="EGV19084.1"/>
    </source>
</evidence>
<dbReference type="Proteomes" id="UP000005459">
    <property type="component" value="Unassembled WGS sequence"/>
</dbReference>
<protein>
    <submittedName>
        <fullName evidence="3">NERD domain protein</fullName>
    </submittedName>
</protein>
<keyword evidence="4" id="KW-1185">Reference proteome</keyword>
<dbReference type="InterPro" id="IPR013498">
    <property type="entry name" value="Topo_IA_Znf"/>
</dbReference>